<dbReference type="PANTHER" id="PTHR46006:SF6">
    <property type="entry name" value="INTERSECTIN-2 ISOFORM X1"/>
    <property type="match status" value="1"/>
</dbReference>
<keyword evidence="3" id="KW-0963">Cytoplasm</keyword>
<keyword evidence="2 4" id="KW-0728">SH3 domain</keyword>
<dbReference type="InterPro" id="IPR051480">
    <property type="entry name" value="Endocytic_GEF_Adapter"/>
</dbReference>
<feature type="compositionally biased region" description="Basic and acidic residues" evidence="5">
    <location>
        <begin position="372"/>
        <end position="426"/>
    </location>
</feature>
<dbReference type="CDD" id="cd00160">
    <property type="entry name" value="RhoGEF"/>
    <property type="match status" value="1"/>
</dbReference>
<feature type="compositionally biased region" description="Basic and acidic residues" evidence="5">
    <location>
        <begin position="476"/>
        <end position="507"/>
    </location>
</feature>
<feature type="compositionally biased region" description="Low complexity" evidence="5">
    <location>
        <begin position="427"/>
        <end position="436"/>
    </location>
</feature>
<dbReference type="InterPro" id="IPR001849">
    <property type="entry name" value="PH_domain"/>
</dbReference>
<dbReference type="Pfam" id="PF16652">
    <property type="entry name" value="PH_13"/>
    <property type="match status" value="1"/>
</dbReference>
<feature type="domain" description="PH" evidence="7">
    <location>
        <begin position="1170"/>
        <end position="1278"/>
    </location>
</feature>
<evidence type="ECO:0000256" key="1">
    <source>
        <dbReference type="ARBA" id="ARBA00004496"/>
    </source>
</evidence>
<dbReference type="PROSITE" id="PS00741">
    <property type="entry name" value="DH_1"/>
    <property type="match status" value="1"/>
</dbReference>
<evidence type="ECO:0000259" key="6">
    <source>
        <dbReference type="PROSITE" id="PS50002"/>
    </source>
</evidence>
<evidence type="ECO:0000259" key="7">
    <source>
        <dbReference type="PROSITE" id="PS50003"/>
    </source>
</evidence>
<dbReference type="Proteomes" id="UP000469890">
    <property type="component" value="Unassembled WGS sequence"/>
</dbReference>
<evidence type="ECO:0000256" key="2">
    <source>
        <dbReference type="ARBA" id="ARBA00022443"/>
    </source>
</evidence>
<dbReference type="PANTHER" id="PTHR46006">
    <property type="entry name" value="RHO GUANINE NUCLEOTIDE EXCHANGE FACTOR AT 64C, ISOFORM A"/>
    <property type="match status" value="1"/>
</dbReference>
<dbReference type="InterPro" id="IPR035899">
    <property type="entry name" value="DBL_dom_sf"/>
</dbReference>
<comment type="caution">
    <text evidence="9">The sequence shown here is derived from an EMBL/GenBank/DDBJ whole genome shotgun (WGS) entry which is preliminary data.</text>
</comment>
<evidence type="ECO:0000256" key="4">
    <source>
        <dbReference type="PROSITE-ProRule" id="PRU00192"/>
    </source>
</evidence>
<feature type="compositionally biased region" description="Basic and acidic residues" evidence="5">
    <location>
        <begin position="351"/>
        <end position="362"/>
    </location>
</feature>
<feature type="region of interest" description="Disordered" evidence="5">
    <location>
        <begin position="1"/>
        <end position="22"/>
    </location>
</feature>
<name>A0A8H4BAB7_MUCCL</name>
<feature type="domain" description="SH3" evidence="6">
    <location>
        <begin position="708"/>
        <end position="769"/>
    </location>
</feature>
<dbReference type="Gene3D" id="2.30.30.40">
    <property type="entry name" value="SH3 Domains"/>
    <property type="match status" value="2"/>
</dbReference>
<accession>A0A8H4BAB7</accession>
<feature type="compositionally biased region" description="Basic and acidic residues" evidence="5">
    <location>
        <begin position="565"/>
        <end position="578"/>
    </location>
</feature>
<dbReference type="Gene3D" id="1.20.900.10">
    <property type="entry name" value="Dbl homology (DH) domain"/>
    <property type="match status" value="1"/>
</dbReference>
<dbReference type="InterPro" id="IPR001452">
    <property type="entry name" value="SH3_domain"/>
</dbReference>
<feature type="compositionally biased region" description="Basic and acidic residues" evidence="5">
    <location>
        <begin position="585"/>
        <end position="610"/>
    </location>
</feature>
<feature type="region of interest" description="Disordered" evidence="5">
    <location>
        <begin position="565"/>
        <end position="610"/>
    </location>
</feature>
<feature type="compositionally biased region" description="Low complexity" evidence="5">
    <location>
        <begin position="193"/>
        <end position="211"/>
    </location>
</feature>
<sequence>MYNATFSRNPWGESDPSTTSTATLEELRKSIREQKVLLAATTGMNEDEVDAFDDHHDAYSSIEELKRRITSVSKELHEKQRASANRGRTSTQSPAQWWARYQLNLRQMEDLADQRHTLLKEISYLNSGMKSLEEKLDQESEKLKQCRVKAARVRKAAFATAGSSTDLDTTGMTESERIRAKAQAMVAARLNKSASTSTASSTATSPSLLPTEDQDAQLTAHANRLMDDFKSIQREVESIMETDMKKVDQDLHSGTKELKDRQMFEQGLYVDDYVARFIDQLDRTYTTASPSSFYGSAAPPGISTPPPIKHTTPYYSQTSPPPIPTSQRPGTPRSAADIKAEAYKRIEERRKLFVKNTTDRHAATPSAPDSRAAAEDARISDEERAAQERMRQAEADARARLDAMREKRDTLRREAAEAEEKKRKAAAEASAAAEAEMLAEKKRKQLEEEERLAKIKKAQDALAEKQRLEREAEAERLRLEREERQRKEAEERKKREEEERIAEEVRQKKARQAAEQAAREKRLRRIEIERREKEIEAARQEEINRRKQWEEAELQKRLEEERRIKEKEEEAARARQRLEEEEARLEEQKRLEEEERQRVHMELELQKKREEERLLEEKRLEEQRIYQAEQQLREEQRREEERKQQQRDREMAAAIAAEEAERAAATAKATYTSSFSTSPTDGSFSNLNSTTAGTSGYGVDVEDEVNFSIIYRVKTLYEYQGMREDDLSFSANETLKAHPSKDKGSDWWYGTSLATNAVGFFPRTYVEVVEEAFRVKTLYEFTKNRSDDLGFYENEVIVVQPFQDENSDWWYGTNEDTEESGYFPKTYVEKIDSASNHDLPSISTTTATPISIPSKSTANVYASGNNYLTVSDSHLPRGLSAPNTPMMKKTNLGVNKQELTKRRRAASSVSTANNSHISTPQLLLPHSGSMSENLELLTWASTMDDIELNAIPMEERKRQEAIFELIATERSYLSDLQMIINVFYTDSGKYLSQDERDVVFSNIDDLLICNTALLSDMETRQREQANVVDKIGDVFLKHADSLQCYSTYCRNQSYATKFLQKKREDDQWFEVFLKTAQTRSECRSLDLSHFLLEPVQRITRYPLLLRQILNCTPKKHPDYALVRSALSIAQRVLEDVNEETRRFENIQKMTELSRIIDMEATGRLNITGREFIMDGALFKAKSGRKLHGFLFNDILLLAEPLKALSPKGYLYTLYREPMPIESVSVRQQTTMTLKPSFGNNSAEDLTFQIVSGNQVIAVKTATATQKRQWMSQIQHYSALQQYN</sequence>
<evidence type="ECO:0000313" key="10">
    <source>
        <dbReference type="Proteomes" id="UP000469890"/>
    </source>
</evidence>
<dbReference type="GO" id="GO:0005737">
    <property type="term" value="C:cytoplasm"/>
    <property type="evidence" value="ECO:0007669"/>
    <property type="project" value="UniProtKB-SubCell"/>
</dbReference>
<dbReference type="InterPro" id="IPR011993">
    <property type="entry name" value="PH-like_dom_sf"/>
</dbReference>
<evidence type="ECO:0000256" key="5">
    <source>
        <dbReference type="SAM" id="MobiDB-lite"/>
    </source>
</evidence>
<feature type="domain" description="DH" evidence="8">
    <location>
        <begin position="957"/>
        <end position="1139"/>
    </location>
</feature>
<dbReference type="GO" id="GO:0035556">
    <property type="term" value="P:intracellular signal transduction"/>
    <property type="evidence" value="ECO:0007669"/>
    <property type="project" value="InterPro"/>
</dbReference>
<comment type="subcellular location">
    <subcellularLocation>
        <location evidence="1">Cytoplasm</location>
    </subcellularLocation>
</comment>
<dbReference type="SUPFAM" id="SSF50729">
    <property type="entry name" value="PH domain-like"/>
    <property type="match status" value="1"/>
</dbReference>
<dbReference type="InterPro" id="IPR036028">
    <property type="entry name" value="SH3-like_dom_sf"/>
</dbReference>
<proteinExistence type="predicted"/>
<dbReference type="SUPFAM" id="SSF48065">
    <property type="entry name" value="DBL homology domain (DH-domain)"/>
    <property type="match status" value="1"/>
</dbReference>
<evidence type="ECO:0000259" key="8">
    <source>
        <dbReference type="PROSITE" id="PS50010"/>
    </source>
</evidence>
<dbReference type="EMBL" id="JAAECE010000008">
    <property type="protein sequence ID" value="KAF1798249.1"/>
    <property type="molecule type" value="Genomic_DNA"/>
</dbReference>
<evidence type="ECO:0000313" key="9">
    <source>
        <dbReference type="EMBL" id="KAF1798249.1"/>
    </source>
</evidence>
<feature type="domain" description="SH3" evidence="6">
    <location>
        <begin position="770"/>
        <end position="833"/>
    </location>
</feature>
<gene>
    <name evidence="9" type="ORF">FB192DRAFT_1451292</name>
</gene>
<evidence type="ECO:0000256" key="3">
    <source>
        <dbReference type="ARBA" id="ARBA00022490"/>
    </source>
</evidence>
<dbReference type="PROSITE" id="PS50002">
    <property type="entry name" value="SH3"/>
    <property type="match status" value="2"/>
</dbReference>
<feature type="region of interest" description="Disordered" evidence="5">
    <location>
        <begin position="351"/>
        <end position="437"/>
    </location>
</feature>
<dbReference type="Pfam" id="PF00018">
    <property type="entry name" value="SH3_1"/>
    <property type="match status" value="2"/>
</dbReference>
<dbReference type="SMART" id="SM00233">
    <property type="entry name" value="PH"/>
    <property type="match status" value="1"/>
</dbReference>
<dbReference type="GO" id="GO:0035025">
    <property type="term" value="P:positive regulation of Rho protein signal transduction"/>
    <property type="evidence" value="ECO:0007669"/>
    <property type="project" value="TreeGrafter"/>
</dbReference>
<organism evidence="9 10">
    <name type="scientific">Mucor circinelloides f. lusitanicus</name>
    <name type="common">Mucor racemosus var. lusitanicus</name>
    <dbReference type="NCBI Taxonomy" id="29924"/>
    <lineage>
        <taxon>Eukaryota</taxon>
        <taxon>Fungi</taxon>
        <taxon>Fungi incertae sedis</taxon>
        <taxon>Mucoromycota</taxon>
        <taxon>Mucoromycotina</taxon>
        <taxon>Mucoromycetes</taxon>
        <taxon>Mucorales</taxon>
        <taxon>Mucorineae</taxon>
        <taxon>Mucoraceae</taxon>
        <taxon>Mucor</taxon>
    </lineage>
</organism>
<feature type="region of interest" description="Disordered" evidence="5">
    <location>
        <begin position="191"/>
        <end position="211"/>
    </location>
</feature>
<dbReference type="CDD" id="cd00174">
    <property type="entry name" value="SH3"/>
    <property type="match status" value="2"/>
</dbReference>
<dbReference type="InterPro" id="IPR000219">
    <property type="entry name" value="DH_dom"/>
</dbReference>
<dbReference type="PROSITE" id="PS50003">
    <property type="entry name" value="PH_DOMAIN"/>
    <property type="match status" value="1"/>
</dbReference>
<protein>
    <recommendedName>
        <fullName evidence="11">Dynamin-binding protein</fullName>
    </recommendedName>
</protein>
<reference evidence="9 10" key="1">
    <citation type="submission" date="2019-09" db="EMBL/GenBank/DDBJ databases">
        <authorList>
            <consortium name="DOE Joint Genome Institute"/>
            <person name="Mondo S.J."/>
            <person name="Navarro-Mendoza M.I."/>
            <person name="Perez-Arques C."/>
            <person name="Panchal S."/>
            <person name="Nicolas F.E."/>
            <person name="Ganguly P."/>
            <person name="Pangilinan J."/>
            <person name="Grigoriev I."/>
            <person name="Heitman J."/>
            <person name="Sanya K."/>
            <person name="Garre V."/>
        </authorList>
    </citation>
    <scope>NUCLEOTIDE SEQUENCE [LARGE SCALE GENOMIC DNA]</scope>
    <source>
        <strain evidence="9 10">MU402</strain>
    </source>
</reference>
<dbReference type="Gene3D" id="2.30.29.30">
    <property type="entry name" value="Pleckstrin-homology domain (PH domain)/Phosphotyrosine-binding domain (PTB)"/>
    <property type="match status" value="1"/>
</dbReference>
<dbReference type="PROSITE" id="PS50010">
    <property type="entry name" value="DH_2"/>
    <property type="match status" value="1"/>
</dbReference>
<dbReference type="GO" id="GO:0005085">
    <property type="term" value="F:guanyl-nucleotide exchange factor activity"/>
    <property type="evidence" value="ECO:0007669"/>
    <property type="project" value="InterPro"/>
</dbReference>
<dbReference type="SMART" id="SM00325">
    <property type="entry name" value="RhoGEF"/>
    <property type="match status" value="1"/>
</dbReference>
<dbReference type="InterPro" id="IPR001331">
    <property type="entry name" value="GDS_CDC24_CS"/>
</dbReference>
<evidence type="ECO:0008006" key="11">
    <source>
        <dbReference type="Google" id="ProtNLM"/>
    </source>
</evidence>
<dbReference type="SUPFAM" id="SSF50044">
    <property type="entry name" value="SH3-domain"/>
    <property type="match status" value="2"/>
</dbReference>
<feature type="region of interest" description="Disordered" evidence="5">
    <location>
        <begin position="476"/>
        <end position="520"/>
    </location>
</feature>
<dbReference type="Pfam" id="PF00621">
    <property type="entry name" value="RhoGEF"/>
    <property type="match status" value="1"/>
</dbReference>
<dbReference type="SMART" id="SM00326">
    <property type="entry name" value="SH3"/>
    <property type="match status" value="2"/>
</dbReference>
<feature type="region of interest" description="Disordered" evidence="5">
    <location>
        <begin position="292"/>
        <end position="335"/>
    </location>
</feature>